<proteinExistence type="inferred from homology"/>
<dbReference type="OrthoDB" id="9808460at2"/>
<keyword evidence="10 12" id="KW-0067">ATP-binding</keyword>
<feature type="binding site" evidence="12 14">
    <location>
        <position position="201"/>
    </location>
    <ligand>
        <name>ATP</name>
        <dbReference type="ChEBI" id="CHEBI:30616"/>
    </ligand>
</feature>
<evidence type="ECO:0000256" key="3">
    <source>
        <dbReference type="ARBA" id="ARBA00008982"/>
    </source>
</evidence>
<evidence type="ECO:0000256" key="7">
    <source>
        <dbReference type="ARBA" id="ARBA00022679"/>
    </source>
</evidence>
<evidence type="ECO:0000256" key="13">
    <source>
        <dbReference type="PIRSR" id="PIRSR000724-1"/>
    </source>
</evidence>
<dbReference type="RefSeq" id="WP_073019331.1">
    <property type="nucleotide sequence ID" value="NZ_FQWF01000007.1"/>
</dbReference>
<feature type="binding site" evidence="12">
    <location>
        <position position="292"/>
    </location>
    <ligand>
        <name>ATP</name>
        <dbReference type="ChEBI" id="CHEBI:30616"/>
    </ligand>
</feature>
<evidence type="ECO:0000256" key="1">
    <source>
        <dbReference type="ARBA" id="ARBA00000642"/>
    </source>
</evidence>
<feature type="binding site" evidence="13">
    <location>
        <position position="149"/>
    </location>
    <ligand>
        <name>(2R)-3-phosphoglycerate</name>
        <dbReference type="ChEBI" id="CHEBI:58272"/>
    </ligand>
</feature>
<gene>
    <name evidence="12" type="primary">pgk</name>
    <name evidence="16" type="ORF">SAMN05444372_10783</name>
</gene>
<dbReference type="InterPro" id="IPR036043">
    <property type="entry name" value="Phosphoglycerate_kinase_sf"/>
</dbReference>
<evidence type="ECO:0000256" key="8">
    <source>
        <dbReference type="ARBA" id="ARBA00022741"/>
    </source>
</evidence>
<comment type="pathway">
    <text evidence="2 12">Carbohydrate degradation; glycolysis; pyruvate from D-glyceraldehyde 3-phosphate: step 2/5.</text>
</comment>
<keyword evidence="9 12" id="KW-0418">Kinase</keyword>
<feature type="binding site" evidence="12 14">
    <location>
        <position position="323"/>
    </location>
    <ligand>
        <name>ATP</name>
        <dbReference type="ChEBI" id="CHEBI:30616"/>
    </ligand>
</feature>
<feature type="binding site" evidence="13">
    <location>
        <position position="116"/>
    </location>
    <ligand>
        <name>(2R)-3-phosphoglycerate</name>
        <dbReference type="ChEBI" id="CHEBI:58272"/>
    </ligand>
</feature>
<evidence type="ECO:0000256" key="10">
    <source>
        <dbReference type="ARBA" id="ARBA00022840"/>
    </source>
</evidence>
<comment type="catalytic activity">
    <reaction evidence="1 12 15">
        <text>(2R)-3-phosphoglycerate + ATP = (2R)-3-phospho-glyceroyl phosphate + ADP</text>
        <dbReference type="Rhea" id="RHEA:14801"/>
        <dbReference type="ChEBI" id="CHEBI:30616"/>
        <dbReference type="ChEBI" id="CHEBI:57604"/>
        <dbReference type="ChEBI" id="CHEBI:58272"/>
        <dbReference type="ChEBI" id="CHEBI:456216"/>
        <dbReference type="EC" id="2.7.2.3"/>
    </reaction>
</comment>
<evidence type="ECO:0000256" key="6">
    <source>
        <dbReference type="ARBA" id="ARBA00016471"/>
    </source>
</evidence>
<dbReference type="HAMAP" id="MF_00145">
    <property type="entry name" value="Phosphoglyc_kinase"/>
    <property type="match status" value="1"/>
</dbReference>
<evidence type="ECO:0000256" key="4">
    <source>
        <dbReference type="ARBA" id="ARBA00011245"/>
    </source>
</evidence>
<dbReference type="EC" id="2.7.2.3" evidence="5 12"/>
<evidence type="ECO:0000313" key="17">
    <source>
        <dbReference type="Proteomes" id="UP000184020"/>
    </source>
</evidence>
<dbReference type="GO" id="GO:0005829">
    <property type="term" value="C:cytosol"/>
    <property type="evidence" value="ECO:0007669"/>
    <property type="project" value="TreeGrafter"/>
</dbReference>
<dbReference type="Proteomes" id="UP000184020">
    <property type="component" value="Unassembled WGS sequence"/>
</dbReference>
<comment type="subcellular location">
    <subcellularLocation>
        <location evidence="12">Cytoplasm</location>
    </subcellularLocation>
</comment>
<dbReference type="PRINTS" id="PR00477">
    <property type="entry name" value="PHGLYCKINASE"/>
</dbReference>
<dbReference type="GO" id="GO:0004618">
    <property type="term" value="F:phosphoglycerate kinase activity"/>
    <property type="evidence" value="ECO:0007669"/>
    <property type="project" value="UniProtKB-UniRule"/>
</dbReference>
<evidence type="ECO:0000256" key="2">
    <source>
        <dbReference type="ARBA" id="ARBA00004838"/>
    </source>
</evidence>
<protein>
    <recommendedName>
        <fullName evidence="6 12">Phosphoglycerate kinase</fullName>
        <ecNumber evidence="5 12">2.7.2.3</ecNumber>
    </recommendedName>
</protein>
<reference evidence="17" key="1">
    <citation type="submission" date="2016-11" db="EMBL/GenBank/DDBJ databases">
        <authorList>
            <person name="Varghese N."/>
            <person name="Submissions S."/>
        </authorList>
    </citation>
    <scope>NUCLEOTIDE SEQUENCE [LARGE SCALE GENOMIC DNA]</scope>
    <source>
        <strain evidence="17">DSM 17659</strain>
    </source>
</reference>
<keyword evidence="17" id="KW-1185">Reference proteome</keyword>
<comment type="subunit">
    <text evidence="4 12">Monomer.</text>
</comment>
<feature type="binding site" evidence="12">
    <location>
        <position position="35"/>
    </location>
    <ligand>
        <name>substrate</name>
    </ligand>
</feature>
<dbReference type="SUPFAM" id="SSF53748">
    <property type="entry name" value="Phosphoglycerate kinase"/>
    <property type="match status" value="1"/>
</dbReference>
<dbReference type="GO" id="GO:0006096">
    <property type="term" value="P:glycolytic process"/>
    <property type="evidence" value="ECO:0007669"/>
    <property type="project" value="UniProtKB-UniRule"/>
</dbReference>
<dbReference type="CDD" id="cd00318">
    <property type="entry name" value="Phosphoglycerate_kinase"/>
    <property type="match status" value="1"/>
</dbReference>
<accession>A0A1M5KTE9</accession>
<organism evidence="16 17">
    <name type="scientific">Flavobacterium micromati</name>
    <dbReference type="NCBI Taxonomy" id="229205"/>
    <lineage>
        <taxon>Bacteria</taxon>
        <taxon>Pseudomonadati</taxon>
        <taxon>Bacteroidota</taxon>
        <taxon>Flavobacteriia</taxon>
        <taxon>Flavobacteriales</taxon>
        <taxon>Flavobacteriaceae</taxon>
        <taxon>Flavobacterium</taxon>
    </lineage>
</organism>
<evidence type="ECO:0000313" key="16">
    <source>
        <dbReference type="EMBL" id="SHG56061.1"/>
    </source>
</evidence>
<keyword evidence="11 12" id="KW-0324">Glycolysis</keyword>
<dbReference type="FunFam" id="3.40.50.1260:FF:000003">
    <property type="entry name" value="Phosphoglycerate kinase"/>
    <property type="match status" value="1"/>
</dbReference>
<feature type="binding site" evidence="13">
    <location>
        <position position="35"/>
    </location>
    <ligand>
        <name>(2R)-3-phosphoglycerate</name>
        <dbReference type="ChEBI" id="CHEBI:58272"/>
    </ligand>
</feature>
<keyword evidence="7 12" id="KW-0808">Transferase</keyword>
<dbReference type="InterPro" id="IPR001576">
    <property type="entry name" value="Phosphoglycerate_kinase"/>
</dbReference>
<dbReference type="Gene3D" id="3.40.50.1260">
    <property type="entry name" value="Phosphoglycerate kinase, N-terminal domain"/>
    <property type="match status" value="2"/>
</dbReference>
<dbReference type="InterPro" id="IPR015824">
    <property type="entry name" value="Phosphoglycerate_kinase_N"/>
</dbReference>
<sequence>MKTLNDFDFKNKKALIRVDFNVPLDENFSVTDATRIEAAKPTIDAILKQGGSVILMSHLGRPKGVEEQYSLKHILKTASEILGVPVQFASDCIGKEATDAAANIKAGEVLLLENLRFHKEEEAGDVAFAKELASLGDIYVNDAFGTAHRAHASTTIIAQFFDEKKCFGLLLAKEIESLNKVLKNSEKPVTAILGGSKVSSKITVIENILDKVDHMIIGGGMTFTFVKALGGKIGDSICEDDKQELALEILKLAKEKGVEIHIPVDVVAANAFSNDAETKIVNVKEIPDGWQGLDAGPKSLEHFKKVVMESKTILWNGPLGVFEMPNFANGTVELGNFIAEATANGAFSLVGGGDSVAAVKQFGLEDKVSYVSTGGGAMLEMLEGKVLPGIAAILE</sequence>
<keyword evidence="8 12" id="KW-0547">Nucleotide-binding</keyword>
<dbReference type="GO" id="GO:0043531">
    <property type="term" value="F:ADP binding"/>
    <property type="evidence" value="ECO:0007669"/>
    <property type="project" value="TreeGrafter"/>
</dbReference>
<keyword evidence="12" id="KW-0963">Cytoplasm</keyword>
<dbReference type="PIRSF" id="PIRSF000724">
    <property type="entry name" value="Pgk"/>
    <property type="match status" value="1"/>
</dbReference>
<evidence type="ECO:0000256" key="12">
    <source>
        <dbReference type="HAMAP-Rule" id="MF_00145"/>
    </source>
</evidence>
<dbReference type="UniPathway" id="UPA00109">
    <property type="reaction ID" value="UER00185"/>
</dbReference>
<evidence type="ECO:0000256" key="11">
    <source>
        <dbReference type="ARBA" id="ARBA00023152"/>
    </source>
</evidence>
<dbReference type="FunFam" id="3.40.50.1260:FF:000006">
    <property type="entry name" value="Phosphoglycerate kinase"/>
    <property type="match status" value="1"/>
</dbReference>
<dbReference type="GO" id="GO:0006094">
    <property type="term" value="P:gluconeogenesis"/>
    <property type="evidence" value="ECO:0007669"/>
    <property type="project" value="TreeGrafter"/>
</dbReference>
<dbReference type="Pfam" id="PF00162">
    <property type="entry name" value="PGK"/>
    <property type="match status" value="1"/>
</dbReference>
<evidence type="ECO:0000256" key="5">
    <source>
        <dbReference type="ARBA" id="ARBA00013061"/>
    </source>
</evidence>
<evidence type="ECO:0000256" key="15">
    <source>
        <dbReference type="RuleBase" id="RU000532"/>
    </source>
</evidence>
<dbReference type="PANTHER" id="PTHR11406:SF23">
    <property type="entry name" value="PHOSPHOGLYCERATE KINASE 1, CHLOROPLASTIC-RELATED"/>
    <property type="match status" value="1"/>
</dbReference>
<evidence type="ECO:0000256" key="9">
    <source>
        <dbReference type="ARBA" id="ARBA00022777"/>
    </source>
</evidence>
<dbReference type="GO" id="GO:0005524">
    <property type="term" value="F:ATP binding"/>
    <property type="evidence" value="ECO:0007669"/>
    <property type="project" value="UniProtKB-KW"/>
</dbReference>
<feature type="binding site" evidence="12">
    <location>
        <position position="149"/>
    </location>
    <ligand>
        <name>substrate</name>
    </ligand>
</feature>
<feature type="binding site" evidence="12 13">
    <location>
        <begin position="58"/>
        <end position="61"/>
    </location>
    <ligand>
        <name>substrate</name>
    </ligand>
</feature>
<feature type="binding site" evidence="12 14">
    <location>
        <begin position="352"/>
        <end position="355"/>
    </location>
    <ligand>
        <name>ATP</name>
        <dbReference type="ChEBI" id="CHEBI:30616"/>
    </ligand>
</feature>
<dbReference type="STRING" id="229205.SAMN05444372_10783"/>
<feature type="binding site" evidence="12">
    <location>
        <position position="116"/>
    </location>
    <ligand>
        <name>substrate</name>
    </ligand>
</feature>
<feature type="binding site" evidence="12 13">
    <location>
        <begin position="19"/>
        <end position="21"/>
    </location>
    <ligand>
        <name>substrate</name>
    </ligand>
</feature>
<name>A0A1M5KTE9_9FLAO</name>
<evidence type="ECO:0000256" key="14">
    <source>
        <dbReference type="PIRSR" id="PIRSR000724-2"/>
    </source>
</evidence>
<dbReference type="EMBL" id="FQWF01000007">
    <property type="protein sequence ID" value="SHG56061.1"/>
    <property type="molecule type" value="Genomic_DNA"/>
</dbReference>
<dbReference type="PANTHER" id="PTHR11406">
    <property type="entry name" value="PHOSPHOGLYCERATE KINASE"/>
    <property type="match status" value="1"/>
</dbReference>
<comment type="similarity">
    <text evidence="3 12 15">Belongs to the phosphoglycerate kinase family.</text>
</comment>
<dbReference type="AlphaFoldDB" id="A0A1M5KTE9"/>